<dbReference type="RefSeq" id="WP_089143710.1">
    <property type="nucleotide sequence ID" value="NZ_BLAM01000225.1"/>
</dbReference>
<evidence type="ECO:0000313" key="9">
    <source>
        <dbReference type="EMBL" id="OXS42292.1"/>
    </source>
</evidence>
<feature type="region of interest" description="Disordered" evidence="7">
    <location>
        <begin position="119"/>
        <end position="194"/>
    </location>
</feature>
<evidence type="ECO:0000256" key="6">
    <source>
        <dbReference type="HAMAP-Rule" id="MF_00357"/>
    </source>
</evidence>
<dbReference type="GO" id="GO:0006351">
    <property type="term" value="P:DNA-templated transcription"/>
    <property type="evidence" value="ECO:0007669"/>
    <property type="project" value="InterPro"/>
</dbReference>
<evidence type="ECO:0000256" key="1">
    <source>
        <dbReference type="ARBA" id="ARBA00009828"/>
    </source>
</evidence>
<dbReference type="Pfam" id="PF05066">
    <property type="entry name" value="HARE-HTH"/>
    <property type="match status" value="1"/>
</dbReference>
<dbReference type="AlphaFoldDB" id="A0A226RQL9"/>
<evidence type="ECO:0000256" key="7">
    <source>
        <dbReference type="SAM" id="MobiDB-lite"/>
    </source>
</evidence>
<dbReference type="NCBIfam" id="TIGR04567">
    <property type="entry name" value="RNAP_delt_lowGC"/>
    <property type="match status" value="1"/>
</dbReference>
<comment type="function">
    <text evidence="6">Participates in both the initiation and recycling phases of transcription. In the presence of the delta subunit, RNAP displays an increased specificity of transcription, a decreased affinity for nucleic acids, and an increased efficiency of RNA synthesis because of enhanced recycling.</text>
</comment>
<feature type="compositionally biased region" description="Acidic residues" evidence="7">
    <location>
        <begin position="163"/>
        <end position="177"/>
    </location>
</feature>
<feature type="compositionally biased region" description="Acidic residues" evidence="7">
    <location>
        <begin position="119"/>
        <end position="151"/>
    </location>
</feature>
<evidence type="ECO:0000259" key="8">
    <source>
        <dbReference type="PROSITE" id="PS51913"/>
    </source>
</evidence>
<dbReference type="GO" id="GO:0000428">
    <property type="term" value="C:DNA-directed RNA polymerase complex"/>
    <property type="evidence" value="ECO:0007669"/>
    <property type="project" value="UniProtKB-KW"/>
</dbReference>
<dbReference type="EMBL" id="LUGO01000004">
    <property type="protein sequence ID" value="OXS42292.1"/>
    <property type="molecule type" value="Genomic_DNA"/>
</dbReference>
<name>A0A226RQL9_9LACO</name>
<evidence type="ECO:0000256" key="3">
    <source>
        <dbReference type="ARBA" id="ARBA00022679"/>
    </source>
</evidence>
<evidence type="ECO:0000256" key="5">
    <source>
        <dbReference type="ARBA" id="ARBA00023163"/>
    </source>
</evidence>
<comment type="caution">
    <text evidence="9">The sequence shown here is derived from an EMBL/GenBank/DDBJ whole genome shotgun (WGS) entry which is preliminary data.</text>
</comment>
<proteinExistence type="inferred from homology"/>
<dbReference type="GO" id="GO:0006355">
    <property type="term" value="P:regulation of DNA-templated transcription"/>
    <property type="evidence" value="ECO:0007669"/>
    <property type="project" value="UniProtKB-UniRule"/>
</dbReference>
<keyword evidence="4 6" id="KW-0548">Nucleotidyltransferase</keyword>
<keyword evidence="5 6" id="KW-0804">Transcription</keyword>
<gene>
    <name evidence="6" type="primary">rpoE</name>
    <name evidence="9" type="ORF">AYP69_10500</name>
</gene>
<protein>
    <recommendedName>
        <fullName evidence="6">Probable DNA-directed RNA polymerase subunit delta</fullName>
    </recommendedName>
    <alternativeName>
        <fullName evidence="6">RNAP delta factor</fullName>
    </alternativeName>
</protein>
<keyword evidence="2 6" id="KW-0240">DNA-directed RNA polymerase</keyword>
<feature type="compositionally biased region" description="Basic and acidic residues" evidence="7">
    <location>
        <begin position="152"/>
        <end position="162"/>
    </location>
</feature>
<dbReference type="InterPro" id="IPR038087">
    <property type="entry name" value="RNAP_delta_N_dom_sf"/>
</dbReference>
<dbReference type="Gene3D" id="1.10.10.1250">
    <property type="entry name" value="RNA polymerase, subunit delta, N-terminal domain"/>
    <property type="match status" value="1"/>
</dbReference>
<dbReference type="HAMAP" id="MF_00357">
    <property type="entry name" value="RNApol_bact_RpoE"/>
    <property type="match status" value="1"/>
</dbReference>
<comment type="subunit">
    <text evidence="6">RNAP is composed of a core of 2 alpha, a beta and a beta' subunits. The core is associated with a delta subunit and one of several sigma factors.</text>
</comment>
<dbReference type="Proteomes" id="UP000215261">
    <property type="component" value="Unassembled WGS sequence"/>
</dbReference>
<comment type="similarity">
    <text evidence="1 6">Belongs to the RpoE family.</text>
</comment>
<evidence type="ECO:0000256" key="2">
    <source>
        <dbReference type="ARBA" id="ARBA00022478"/>
    </source>
</evidence>
<dbReference type="PROSITE" id="PS51913">
    <property type="entry name" value="HTH_HARE"/>
    <property type="match status" value="1"/>
</dbReference>
<dbReference type="GO" id="GO:0003899">
    <property type="term" value="F:DNA-directed RNA polymerase activity"/>
    <property type="evidence" value="ECO:0007669"/>
    <property type="project" value="UniProtKB-UniRule"/>
</dbReference>
<organism evidence="9 10">
    <name type="scientific">Ligilactobacillus agilis</name>
    <dbReference type="NCBI Taxonomy" id="1601"/>
    <lineage>
        <taxon>Bacteria</taxon>
        <taxon>Bacillati</taxon>
        <taxon>Bacillota</taxon>
        <taxon>Bacilli</taxon>
        <taxon>Lactobacillales</taxon>
        <taxon>Lactobacillaceae</taxon>
        <taxon>Ligilactobacillus</taxon>
    </lineage>
</organism>
<feature type="domain" description="HTH HARE-type" evidence="8">
    <location>
        <begin position="14"/>
        <end position="81"/>
    </location>
</feature>
<keyword evidence="3 6" id="KW-0808">Transferase</keyword>
<reference evidence="9 10" key="1">
    <citation type="submission" date="2016-03" db="EMBL/GenBank/DDBJ databases">
        <title>Sequencing of Lactobacillus Species from Commercial Turkeys.</title>
        <authorList>
            <person name="Johnson T.J."/>
            <person name="Youmans B.P."/>
            <person name="Case K.A."/>
        </authorList>
    </citation>
    <scope>NUCLEOTIDE SEQUENCE [LARGE SCALE GENOMIC DNA]</scope>
    <source>
        <strain evidence="9 10">UMNLA1</strain>
    </source>
</reference>
<dbReference type="InterPro" id="IPR029757">
    <property type="entry name" value="RpoE"/>
</dbReference>
<evidence type="ECO:0000313" key="10">
    <source>
        <dbReference type="Proteomes" id="UP000215261"/>
    </source>
</evidence>
<evidence type="ECO:0000256" key="4">
    <source>
        <dbReference type="ARBA" id="ARBA00022695"/>
    </source>
</evidence>
<accession>A0A226RQL9</accession>
<sequence length="194" mass="21964">MELEKFKDANKNELSMIEVAHAILSQNGDVMAFADLTNKIQEFLGASDQEIRDRLAQFYTDLNVDGSFISLGDNLWGLRSWYPFDSIDEALVHSDDDEDDDRPRKKRKKVNAFLADASDDDDVIDYNDDDPEDEDLDADYDSDDDDDDDADPELKAYSKDLSDIGDTDDDEDDDLPDGIEGQLTELSDDDEELD</sequence>
<dbReference type="InterPro" id="IPR007759">
    <property type="entry name" value="Asxl_HARE-HTH"/>
</dbReference>